<gene>
    <name evidence="1" type="ORF">PACLA_8A028759</name>
</gene>
<name>A0A6S7KDP8_PARCT</name>
<dbReference type="InterPro" id="IPR013783">
    <property type="entry name" value="Ig-like_fold"/>
</dbReference>
<sequence>MSEKLADCKMTIAEEIKRNANERVLALRDAEEKLLGRLEIVYTGKQKVLGLQRDGLELELGKISGCCEFAENVLKYENEVEILKNLSAIEYLGIIHASSTFASLSFAVDDGISTARVKVEVSFLVITKDRHGNRKEGGDRLNVLVRQPDGTISKSKVKDE</sequence>
<evidence type="ECO:0000313" key="2">
    <source>
        <dbReference type="Proteomes" id="UP001152795"/>
    </source>
</evidence>
<protein>
    <submittedName>
        <fullName evidence="1">Uncharacterized protein</fullName>
    </submittedName>
</protein>
<comment type="caution">
    <text evidence="1">The sequence shown here is derived from an EMBL/GenBank/DDBJ whole genome shotgun (WGS) entry which is preliminary data.</text>
</comment>
<dbReference type="EMBL" id="CACRXK020031139">
    <property type="protein sequence ID" value="CAB4042927.1"/>
    <property type="molecule type" value="Genomic_DNA"/>
</dbReference>
<evidence type="ECO:0000313" key="1">
    <source>
        <dbReference type="EMBL" id="CAB4042927.1"/>
    </source>
</evidence>
<dbReference type="Proteomes" id="UP001152795">
    <property type="component" value="Unassembled WGS sequence"/>
</dbReference>
<keyword evidence="2" id="KW-1185">Reference proteome</keyword>
<dbReference type="SUPFAM" id="SSF81296">
    <property type="entry name" value="E set domains"/>
    <property type="match status" value="1"/>
</dbReference>
<dbReference type="AlphaFoldDB" id="A0A6S7KDP8"/>
<proteinExistence type="predicted"/>
<reference evidence="1" key="1">
    <citation type="submission" date="2020-04" db="EMBL/GenBank/DDBJ databases">
        <authorList>
            <person name="Alioto T."/>
            <person name="Alioto T."/>
            <person name="Gomez Garrido J."/>
        </authorList>
    </citation>
    <scope>NUCLEOTIDE SEQUENCE</scope>
    <source>
        <strain evidence="1">A484AB</strain>
    </source>
</reference>
<accession>A0A6S7KDP8</accession>
<dbReference type="Gene3D" id="2.60.40.10">
    <property type="entry name" value="Immunoglobulins"/>
    <property type="match status" value="1"/>
</dbReference>
<feature type="non-terminal residue" evidence="1">
    <location>
        <position position="160"/>
    </location>
</feature>
<organism evidence="1 2">
    <name type="scientific">Paramuricea clavata</name>
    <name type="common">Red gorgonian</name>
    <name type="synonym">Violescent sea-whip</name>
    <dbReference type="NCBI Taxonomy" id="317549"/>
    <lineage>
        <taxon>Eukaryota</taxon>
        <taxon>Metazoa</taxon>
        <taxon>Cnidaria</taxon>
        <taxon>Anthozoa</taxon>
        <taxon>Octocorallia</taxon>
        <taxon>Malacalcyonacea</taxon>
        <taxon>Plexauridae</taxon>
        <taxon>Paramuricea</taxon>
    </lineage>
</organism>
<dbReference type="InterPro" id="IPR014756">
    <property type="entry name" value="Ig_E-set"/>
</dbReference>